<reference evidence="6 7" key="1">
    <citation type="submission" date="2017-06" db="EMBL/GenBank/DDBJ databases">
        <authorList>
            <person name="Furmanczyk E.M."/>
        </authorList>
    </citation>
    <scope>NUCLEOTIDE SEQUENCE [LARGE SCALE GENOMIC DNA]</scope>
    <source>
        <strain evidence="6 7">DSM 16611</strain>
    </source>
</reference>
<dbReference type="InterPro" id="IPR036388">
    <property type="entry name" value="WH-like_DNA-bd_sf"/>
</dbReference>
<keyword evidence="2" id="KW-0805">Transcription regulation</keyword>
<dbReference type="PANTHER" id="PTHR30346">
    <property type="entry name" value="TRANSCRIPTIONAL DUAL REGULATOR HCAR-RELATED"/>
    <property type="match status" value="1"/>
</dbReference>
<feature type="domain" description="HTH lysR-type" evidence="5">
    <location>
        <begin position="1"/>
        <end position="58"/>
    </location>
</feature>
<evidence type="ECO:0000256" key="3">
    <source>
        <dbReference type="ARBA" id="ARBA00023125"/>
    </source>
</evidence>
<dbReference type="PRINTS" id="PR00039">
    <property type="entry name" value="HTHLYSR"/>
</dbReference>
<keyword evidence="7" id="KW-1185">Reference proteome</keyword>
<proteinExistence type="inferred from homology"/>
<dbReference type="Gene3D" id="3.40.190.10">
    <property type="entry name" value="Periplasmic binding protein-like II"/>
    <property type="match status" value="2"/>
</dbReference>
<dbReference type="PROSITE" id="PS50931">
    <property type="entry name" value="HTH_LYSR"/>
    <property type="match status" value="1"/>
</dbReference>
<dbReference type="CDD" id="cd08414">
    <property type="entry name" value="PBP2_LTTR_aromatics_like"/>
    <property type="match status" value="1"/>
</dbReference>
<dbReference type="SUPFAM" id="SSF53850">
    <property type="entry name" value="Periplasmic binding protein-like II"/>
    <property type="match status" value="1"/>
</dbReference>
<evidence type="ECO:0000259" key="5">
    <source>
        <dbReference type="PROSITE" id="PS50931"/>
    </source>
</evidence>
<evidence type="ECO:0000256" key="4">
    <source>
        <dbReference type="ARBA" id="ARBA00023163"/>
    </source>
</evidence>
<dbReference type="InterPro" id="IPR036390">
    <property type="entry name" value="WH_DNA-bd_sf"/>
</dbReference>
<dbReference type="RefSeq" id="WP_083349468.1">
    <property type="nucleotide sequence ID" value="NZ_LT629767.1"/>
</dbReference>
<comment type="similarity">
    <text evidence="1">Belongs to the LysR transcriptional regulatory family.</text>
</comment>
<comment type="caution">
    <text evidence="6">The sequence shown here is derived from an EMBL/GenBank/DDBJ whole genome shotgun (WGS) entry which is preliminary data.</text>
</comment>
<dbReference type="Pfam" id="PF03466">
    <property type="entry name" value="LysR_substrate"/>
    <property type="match status" value="1"/>
</dbReference>
<sequence length="307" mass="34558">MDLRQIKTFVAVAEELHFGRAATRLQIAQPAVTAQIQALERQLGVPLLTRSTRRVHLTEAGVLFNSRCIEILRDIDRTCLAAQAVAGKDISQITIGTIYPATFGVLPNFIARINQRFPDARIHIHNGNTVGIVREIERGNINLGFIRPVENIGSLRWQSIHREKYLLAIARENPLSSKSAITPDDLRKQKIIAFSRAYKSQTDENFPEEFQKYDLHQQVIYSCNDTQAMLAMITAGIGVGFVPEWVRSIPGQNFELREVEGLERHIGLGLAWSVDDPTANRDSIIELCRSLVDREIDWQLRASGPVI</sequence>
<dbReference type="PANTHER" id="PTHR30346:SF0">
    <property type="entry name" value="HCA OPERON TRANSCRIPTIONAL ACTIVATOR HCAR"/>
    <property type="match status" value="1"/>
</dbReference>
<evidence type="ECO:0000313" key="6">
    <source>
        <dbReference type="EMBL" id="OXR28248.1"/>
    </source>
</evidence>
<keyword evidence="4" id="KW-0804">Transcription</keyword>
<organism evidence="6 7">
    <name type="scientific">Pseudomonas umsongensis</name>
    <dbReference type="NCBI Taxonomy" id="198618"/>
    <lineage>
        <taxon>Bacteria</taxon>
        <taxon>Pseudomonadati</taxon>
        <taxon>Pseudomonadota</taxon>
        <taxon>Gammaproteobacteria</taxon>
        <taxon>Pseudomonadales</taxon>
        <taxon>Pseudomonadaceae</taxon>
        <taxon>Pseudomonas</taxon>
    </lineage>
</organism>
<accession>A0ABX4DNE7</accession>
<evidence type="ECO:0000313" key="7">
    <source>
        <dbReference type="Proteomes" id="UP000215455"/>
    </source>
</evidence>
<dbReference type="Proteomes" id="UP000215455">
    <property type="component" value="Unassembled WGS sequence"/>
</dbReference>
<dbReference type="InterPro" id="IPR005119">
    <property type="entry name" value="LysR_subst-bd"/>
</dbReference>
<dbReference type="EMBL" id="NIWU01000008">
    <property type="protein sequence ID" value="OXR28248.1"/>
    <property type="molecule type" value="Genomic_DNA"/>
</dbReference>
<dbReference type="InterPro" id="IPR000847">
    <property type="entry name" value="LysR_HTH_N"/>
</dbReference>
<dbReference type="SUPFAM" id="SSF46785">
    <property type="entry name" value="Winged helix' DNA-binding domain"/>
    <property type="match status" value="1"/>
</dbReference>
<dbReference type="Pfam" id="PF00126">
    <property type="entry name" value="HTH_1"/>
    <property type="match status" value="1"/>
</dbReference>
<protein>
    <submittedName>
        <fullName evidence="6">LysR family transcriptional regulator</fullName>
    </submittedName>
</protein>
<dbReference type="Gene3D" id="1.10.10.10">
    <property type="entry name" value="Winged helix-like DNA-binding domain superfamily/Winged helix DNA-binding domain"/>
    <property type="match status" value="1"/>
</dbReference>
<evidence type="ECO:0000256" key="1">
    <source>
        <dbReference type="ARBA" id="ARBA00009437"/>
    </source>
</evidence>
<gene>
    <name evidence="6" type="ORF">PSUM_27415</name>
</gene>
<evidence type="ECO:0000256" key="2">
    <source>
        <dbReference type="ARBA" id="ARBA00023015"/>
    </source>
</evidence>
<name>A0ABX4DNE7_9PSED</name>
<keyword evidence="3" id="KW-0238">DNA-binding</keyword>